<sequence>MDVLTLDIKTQRYNMRPQTQNLVLIYRIYYKAMTTICPAFKQIADPGKFVILFRSNPYKANVMLPRRFKFNELTPPEDWVIENKAAHHQVNPQKTKIDHTIETHEGDVKIRTFNHPNLITASEIQSIAEQSNYSNIILSTIGEQTTRIEDIVYRVKDIVSDFYSKMQPSKGINENVFNTSSGFNFASTGYSIPEKIEQPLVKPFIKLDNKFKLGPSESSNEFLMELMSKLGQIKTLREKYPKVEFSQSSPKNIRTIGEVDYSIAGSEVDSDDLE</sequence>
<accession>A0AA88RPN6</accession>
<dbReference type="EMBL" id="JAVXUO010000333">
    <property type="protein sequence ID" value="KAK2993292.1"/>
    <property type="molecule type" value="Genomic_DNA"/>
</dbReference>
<organism evidence="1 2">
    <name type="scientific">Escallonia rubra</name>
    <dbReference type="NCBI Taxonomy" id="112253"/>
    <lineage>
        <taxon>Eukaryota</taxon>
        <taxon>Viridiplantae</taxon>
        <taxon>Streptophyta</taxon>
        <taxon>Embryophyta</taxon>
        <taxon>Tracheophyta</taxon>
        <taxon>Spermatophyta</taxon>
        <taxon>Magnoliopsida</taxon>
        <taxon>eudicotyledons</taxon>
        <taxon>Gunneridae</taxon>
        <taxon>Pentapetalae</taxon>
        <taxon>asterids</taxon>
        <taxon>campanulids</taxon>
        <taxon>Escalloniales</taxon>
        <taxon>Escalloniaceae</taxon>
        <taxon>Escallonia</taxon>
    </lineage>
</organism>
<evidence type="ECO:0000313" key="1">
    <source>
        <dbReference type="EMBL" id="KAK2993292.1"/>
    </source>
</evidence>
<evidence type="ECO:0000313" key="2">
    <source>
        <dbReference type="Proteomes" id="UP001187471"/>
    </source>
</evidence>
<proteinExistence type="predicted"/>
<reference evidence="1" key="1">
    <citation type="submission" date="2022-12" db="EMBL/GenBank/DDBJ databases">
        <title>Draft genome assemblies for two species of Escallonia (Escalloniales).</title>
        <authorList>
            <person name="Chanderbali A."/>
            <person name="Dervinis C."/>
            <person name="Anghel I."/>
            <person name="Soltis D."/>
            <person name="Soltis P."/>
            <person name="Zapata F."/>
        </authorList>
    </citation>
    <scope>NUCLEOTIDE SEQUENCE</scope>
    <source>
        <strain evidence="1">UCBG92.1500</strain>
        <tissue evidence="1">Leaf</tissue>
    </source>
</reference>
<comment type="caution">
    <text evidence="1">The sequence shown here is derived from an EMBL/GenBank/DDBJ whole genome shotgun (WGS) entry which is preliminary data.</text>
</comment>
<keyword evidence="2" id="KW-1185">Reference proteome</keyword>
<gene>
    <name evidence="1" type="ORF">RJ640_022131</name>
</gene>
<protein>
    <submittedName>
        <fullName evidence="1">Uncharacterized protein</fullName>
    </submittedName>
</protein>
<dbReference type="AlphaFoldDB" id="A0AA88RPN6"/>
<name>A0AA88RPN6_9ASTE</name>
<dbReference type="Proteomes" id="UP001187471">
    <property type="component" value="Unassembled WGS sequence"/>
</dbReference>